<evidence type="ECO:0000313" key="2">
    <source>
        <dbReference type="Proteomes" id="UP000036987"/>
    </source>
</evidence>
<dbReference type="AlphaFoldDB" id="A0A0K9PMD8"/>
<sequence>MRFDYKLRMLRMETLFRINPWNRDWKPLSTSSTPFSNSFSSDCNFSKSQSLLEMFLHNETISNPSQATVDLFLIPMDFETKLQLLDLEYWKEERTELQTLMVISLNSFKALNTTTVEEELSSSTFGRLEA</sequence>
<protein>
    <submittedName>
        <fullName evidence="1">Uncharacterized protein</fullName>
    </submittedName>
</protein>
<organism evidence="1 2">
    <name type="scientific">Zostera marina</name>
    <name type="common">Eelgrass</name>
    <dbReference type="NCBI Taxonomy" id="29655"/>
    <lineage>
        <taxon>Eukaryota</taxon>
        <taxon>Viridiplantae</taxon>
        <taxon>Streptophyta</taxon>
        <taxon>Embryophyta</taxon>
        <taxon>Tracheophyta</taxon>
        <taxon>Spermatophyta</taxon>
        <taxon>Magnoliopsida</taxon>
        <taxon>Liliopsida</taxon>
        <taxon>Zosteraceae</taxon>
        <taxon>Zostera</taxon>
    </lineage>
</organism>
<proteinExistence type="predicted"/>
<gene>
    <name evidence="1" type="ORF">ZOSMA_1G02140</name>
</gene>
<name>A0A0K9PMD8_ZOSMR</name>
<comment type="caution">
    <text evidence="1">The sequence shown here is derived from an EMBL/GenBank/DDBJ whole genome shotgun (WGS) entry which is preliminary data.</text>
</comment>
<dbReference type="EMBL" id="LFYR01000729">
    <property type="protein sequence ID" value="KMZ70238.1"/>
    <property type="molecule type" value="Genomic_DNA"/>
</dbReference>
<dbReference type="Proteomes" id="UP000036987">
    <property type="component" value="Unassembled WGS sequence"/>
</dbReference>
<accession>A0A0K9PMD8</accession>
<keyword evidence="2" id="KW-1185">Reference proteome</keyword>
<evidence type="ECO:0000313" key="1">
    <source>
        <dbReference type="EMBL" id="KMZ70238.1"/>
    </source>
</evidence>
<reference evidence="2" key="1">
    <citation type="journal article" date="2016" name="Nature">
        <title>The genome of the seagrass Zostera marina reveals angiosperm adaptation to the sea.</title>
        <authorList>
            <person name="Olsen J.L."/>
            <person name="Rouze P."/>
            <person name="Verhelst B."/>
            <person name="Lin Y.-C."/>
            <person name="Bayer T."/>
            <person name="Collen J."/>
            <person name="Dattolo E."/>
            <person name="De Paoli E."/>
            <person name="Dittami S."/>
            <person name="Maumus F."/>
            <person name="Michel G."/>
            <person name="Kersting A."/>
            <person name="Lauritano C."/>
            <person name="Lohaus R."/>
            <person name="Toepel M."/>
            <person name="Tonon T."/>
            <person name="Vanneste K."/>
            <person name="Amirebrahimi M."/>
            <person name="Brakel J."/>
            <person name="Bostroem C."/>
            <person name="Chovatia M."/>
            <person name="Grimwood J."/>
            <person name="Jenkins J.W."/>
            <person name="Jueterbock A."/>
            <person name="Mraz A."/>
            <person name="Stam W.T."/>
            <person name="Tice H."/>
            <person name="Bornberg-Bauer E."/>
            <person name="Green P.J."/>
            <person name="Pearson G.A."/>
            <person name="Procaccini G."/>
            <person name="Duarte C.M."/>
            <person name="Schmutz J."/>
            <person name="Reusch T.B.H."/>
            <person name="Van de Peer Y."/>
        </authorList>
    </citation>
    <scope>NUCLEOTIDE SEQUENCE [LARGE SCALE GENOMIC DNA]</scope>
    <source>
        <strain evidence="2">cv. Finnish</strain>
    </source>
</reference>